<dbReference type="RefSeq" id="WP_218254025.1">
    <property type="nucleotide sequence ID" value="NZ_JABXWD010000579.1"/>
</dbReference>
<dbReference type="EMBL" id="JABXWD010000579">
    <property type="protein sequence ID" value="MBV6343408.1"/>
    <property type="molecule type" value="Genomic_DNA"/>
</dbReference>
<proteinExistence type="predicted"/>
<reference evidence="1 2" key="1">
    <citation type="journal article" date="2020" name="J Geophys Res Biogeosci">
        <title>Magnetotaxis as an Adaptation to Enable Bacterial Shuttling of Microbial Sulfur and Sulfur Cycling Across Aquatic Oxic#Anoxic Interfaces.</title>
        <authorList>
            <person name="Li J."/>
            <person name="Liu P."/>
            <person name="Wang J."/>
            <person name="Roberts A.P."/>
            <person name="Pan Y."/>
        </authorList>
    </citation>
    <scope>NUCLEOTIDE SEQUENCE [LARGE SCALE GENOMIC DNA]</scope>
    <source>
        <strain evidence="1 2">MYR-1_YQ</strain>
    </source>
</reference>
<evidence type="ECO:0000313" key="2">
    <source>
        <dbReference type="Proteomes" id="UP001196980"/>
    </source>
</evidence>
<organism evidence="1 2">
    <name type="scientific">Candidatus Magnetobacterium casense</name>
    <dbReference type="NCBI Taxonomy" id="1455061"/>
    <lineage>
        <taxon>Bacteria</taxon>
        <taxon>Pseudomonadati</taxon>
        <taxon>Nitrospirota</taxon>
        <taxon>Thermodesulfovibrionia</taxon>
        <taxon>Thermodesulfovibrionales</taxon>
        <taxon>Candidatus Magnetobacteriaceae</taxon>
        <taxon>Candidatus Magnetobacterium</taxon>
    </lineage>
</organism>
<name>A0ABS6S3I4_9BACT</name>
<comment type="caution">
    <text evidence="1">The sequence shown here is derived from an EMBL/GenBank/DDBJ whole genome shotgun (WGS) entry which is preliminary data.</text>
</comment>
<accession>A0ABS6S3I4</accession>
<evidence type="ECO:0000313" key="1">
    <source>
        <dbReference type="EMBL" id="MBV6343408.1"/>
    </source>
</evidence>
<keyword evidence="2" id="KW-1185">Reference proteome</keyword>
<gene>
    <name evidence="1" type="ORF">HWQ67_17690</name>
</gene>
<protein>
    <submittedName>
        <fullName evidence="1">Uncharacterized protein</fullName>
    </submittedName>
</protein>
<sequence length="202" mass="21467">ETNDKTYICTDNTTGTAVWNQLSGVYSSIVIAEDGTIGIAAGPLLTFDGSGTILKLTGAFWETHDKGNRIYNNLNTSGSSALFFRKNRAGATVQDGDELGYVDWYGWDGDEYSRAALIIANVDGAPADGKVPGRIELRTRKVGGSSAITRVTIDNNGDVTFTGDLILSALKTVDGRDVSVDGATLDAMHTNANHILAQQVFS</sequence>
<dbReference type="Proteomes" id="UP001196980">
    <property type="component" value="Unassembled WGS sequence"/>
</dbReference>
<feature type="non-terminal residue" evidence="1">
    <location>
        <position position="1"/>
    </location>
</feature>